<dbReference type="Pfam" id="PF09995">
    <property type="entry name" value="MPAB_Lcp_cat"/>
    <property type="match status" value="1"/>
</dbReference>
<protein>
    <submittedName>
        <fullName evidence="2">DUF2236 domain-containing protein</fullName>
    </submittedName>
</protein>
<organism evidence="2 3">
    <name type="scientific">Lentzea tibetensis</name>
    <dbReference type="NCBI Taxonomy" id="2591470"/>
    <lineage>
        <taxon>Bacteria</taxon>
        <taxon>Bacillati</taxon>
        <taxon>Actinomycetota</taxon>
        <taxon>Actinomycetes</taxon>
        <taxon>Pseudonocardiales</taxon>
        <taxon>Pseudonocardiaceae</taxon>
        <taxon>Lentzea</taxon>
    </lineage>
</organism>
<dbReference type="OrthoDB" id="3456672at2"/>
<accession>A0A563F1U8</accession>
<dbReference type="Proteomes" id="UP000316639">
    <property type="component" value="Unassembled WGS sequence"/>
</dbReference>
<gene>
    <name evidence="2" type="ORF">FKR81_03765</name>
</gene>
<evidence type="ECO:0000313" key="2">
    <source>
        <dbReference type="EMBL" id="TWP53883.1"/>
    </source>
</evidence>
<sequence>MCETVLIVPSSRSEVSSMHGASSGEVAEPLGPDSLAWRYCGDWRVLLLLGRVGYLQLMYPPLSAGVIDHSAFYAEPWDRVLRSLPAIAGLVYDGPAAARTAHRVRDLHAPVEGIDHRGVPYRALDPRVFFWAFATITENVITVIDAFDHRMGPAEREAFYQEMVRCWRQFGLGTREVPADYPAFRRYFDRMCEEELELTPAARRFRDVFNRPGISAQPWVPARLWRLVAPLAALPRALSVVALPPALRRVLGHQPTAVQKSVFWVTRTLVRLGWPLLPRGWRYMERARVAFSRLDG</sequence>
<comment type="caution">
    <text evidence="2">The sequence shown here is derived from an EMBL/GenBank/DDBJ whole genome shotgun (WGS) entry which is preliminary data.</text>
</comment>
<dbReference type="PANTHER" id="PTHR36151:SF3">
    <property type="entry name" value="ER-BOUND OXYGENASE MPAB_MPAB'_RUBBER OXYGENASE CATALYTIC DOMAIN-CONTAINING PROTEIN"/>
    <property type="match status" value="1"/>
</dbReference>
<feature type="domain" description="ER-bound oxygenase mpaB/mpaB'/Rubber oxygenase catalytic" evidence="1">
    <location>
        <begin position="37"/>
        <end position="271"/>
    </location>
</feature>
<dbReference type="GO" id="GO:0016491">
    <property type="term" value="F:oxidoreductase activity"/>
    <property type="evidence" value="ECO:0007669"/>
    <property type="project" value="InterPro"/>
</dbReference>
<reference evidence="2 3" key="1">
    <citation type="submission" date="2019-07" db="EMBL/GenBank/DDBJ databases">
        <title>Lentzea xizangensis sp. nov., isolated from Qinghai-Tibetan Plateau Soils.</title>
        <authorList>
            <person name="Huang J."/>
        </authorList>
    </citation>
    <scope>NUCLEOTIDE SEQUENCE [LARGE SCALE GENOMIC DNA]</scope>
    <source>
        <strain evidence="2 3">FXJ1.1311</strain>
    </source>
</reference>
<dbReference type="InterPro" id="IPR018713">
    <property type="entry name" value="MPAB/Lcp_cat_dom"/>
</dbReference>
<dbReference type="PANTHER" id="PTHR36151">
    <property type="entry name" value="BLR2777 PROTEIN"/>
    <property type="match status" value="1"/>
</dbReference>
<evidence type="ECO:0000259" key="1">
    <source>
        <dbReference type="Pfam" id="PF09995"/>
    </source>
</evidence>
<dbReference type="EMBL" id="VOBR01000002">
    <property type="protein sequence ID" value="TWP53883.1"/>
    <property type="molecule type" value="Genomic_DNA"/>
</dbReference>
<proteinExistence type="predicted"/>
<keyword evidence="3" id="KW-1185">Reference proteome</keyword>
<evidence type="ECO:0000313" key="3">
    <source>
        <dbReference type="Proteomes" id="UP000316639"/>
    </source>
</evidence>
<dbReference type="AlphaFoldDB" id="A0A563F1U8"/>
<name>A0A563F1U8_9PSEU</name>